<dbReference type="Pfam" id="PF00924">
    <property type="entry name" value="MS_channel_2nd"/>
    <property type="match status" value="1"/>
</dbReference>
<evidence type="ECO:0000256" key="7">
    <source>
        <dbReference type="ARBA" id="ARBA00022989"/>
    </source>
</evidence>
<feature type="transmembrane region" description="Helical" evidence="9">
    <location>
        <begin position="693"/>
        <end position="713"/>
    </location>
</feature>
<keyword evidence="7 9" id="KW-1133">Transmembrane helix</keyword>
<feature type="transmembrane region" description="Helical" evidence="9">
    <location>
        <begin position="794"/>
        <end position="810"/>
    </location>
</feature>
<dbReference type="EMBL" id="FNLL01000014">
    <property type="protein sequence ID" value="SDU58488.1"/>
    <property type="molecule type" value="Genomic_DNA"/>
</dbReference>
<keyword evidence="14" id="KW-1185">Reference proteome</keyword>
<dbReference type="Pfam" id="PF13458">
    <property type="entry name" value="Peripla_BP_6"/>
    <property type="match status" value="1"/>
</dbReference>
<dbReference type="InterPro" id="IPR023408">
    <property type="entry name" value="MscS_beta-dom_sf"/>
</dbReference>
<dbReference type="SUPFAM" id="SSF50182">
    <property type="entry name" value="Sm-like ribonucleoproteins"/>
    <property type="match status" value="1"/>
</dbReference>
<evidence type="ECO:0000259" key="12">
    <source>
        <dbReference type="Pfam" id="PF21082"/>
    </source>
</evidence>
<organism evidence="13 14">
    <name type="scientific">Desulfobacula phenolica</name>
    <dbReference type="NCBI Taxonomy" id="90732"/>
    <lineage>
        <taxon>Bacteria</taxon>
        <taxon>Pseudomonadati</taxon>
        <taxon>Thermodesulfobacteriota</taxon>
        <taxon>Desulfobacteria</taxon>
        <taxon>Desulfobacterales</taxon>
        <taxon>Desulfobacteraceae</taxon>
        <taxon>Desulfobacula</taxon>
    </lineage>
</organism>
<evidence type="ECO:0000259" key="11">
    <source>
        <dbReference type="Pfam" id="PF13458"/>
    </source>
</evidence>
<evidence type="ECO:0000256" key="1">
    <source>
        <dbReference type="ARBA" id="ARBA00004651"/>
    </source>
</evidence>
<dbReference type="InterPro" id="IPR006685">
    <property type="entry name" value="MscS_channel_2nd"/>
</dbReference>
<feature type="domain" description="Leucine-binding protein" evidence="11">
    <location>
        <begin position="44"/>
        <end position="375"/>
    </location>
</feature>
<dbReference type="CDD" id="cd19985">
    <property type="entry name" value="PBP1_ABC_HAAT-like"/>
    <property type="match status" value="1"/>
</dbReference>
<keyword evidence="5 9" id="KW-0812">Transmembrane</keyword>
<evidence type="ECO:0000313" key="13">
    <source>
        <dbReference type="EMBL" id="SDU58488.1"/>
    </source>
</evidence>
<comment type="similarity">
    <text evidence="2">Belongs to the MscS (TC 1.A.23) family.</text>
</comment>
<comment type="subcellular location">
    <subcellularLocation>
        <location evidence="1">Cell membrane</location>
        <topology evidence="1">Multi-pass membrane protein</topology>
    </subcellularLocation>
</comment>
<dbReference type="SUPFAM" id="SSF53822">
    <property type="entry name" value="Periplasmic binding protein-like I"/>
    <property type="match status" value="1"/>
</dbReference>
<dbReference type="GO" id="GO:0008381">
    <property type="term" value="F:mechanosensitive monoatomic ion channel activity"/>
    <property type="evidence" value="ECO:0007669"/>
    <property type="project" value="UniProtKB-ARBA"/>
</dbReference>
<dbReference type="AlphaFoldDB" id="A0A1H2JQQ1"/>
<evidence type="ECO:0000256" key="6">
    <source>
        <dbReference type="ARBA" id="ARBA00022729"/>
    </source>
</evidence>
<evidence type="ECO:0000259" key="10">
    <source>
        <dbReference type="Pfam" id="PF00924"/>
    </source>
</evidence>
<keyword evidence="4" id="KW-1003">Cell membrane</keyword>
<dbReference type="Gene3D" id="3.40.50.2300">
    <property type="match status" value="2"/>
</dbReference>
<dbReference type="InterPro" id="IPR028081">
    <property type="entry name" value="Leu-bd"/>
</dbReference>
<evidence type="ECO:0000256" key="4">
    <source>
        <dbReference type="ARBA" id="ARBA00022475"/>
    </source>
</evidence>
<evidence type="ECO:0000256" key="3">
    <source>
        <dbReference type="ARBA" id="ARBA00010062"/>
    </source>
</evidence>
<sequence length="991" mass="112702">MKPVKNILSTIVILFLIILSLFTLYLFNGKACNFFRKNKDNIHIAVVAPQKSAAGKSHIQGIQLYVDRINKKGGIKDRKIILDIYDDANDKTTAREKALEIVHKKRAVAVIGHISSAISISGGAVYKQHKIPAVTPSSTSDKLTMENKWYFRTVFNNSSQGKFLAYYVKNILKKTSIYIIREDEEHSSGIAEVFKKEAKEINLPVNYDKAFRAKDPNLDSCLKQMVYNIKKNLEQNSAIFVGTHAREGIKIIKLIREAGIENPVIGPTAFATQNFKQGFDQYPLEKAEPGYYTNGLYMGVPLIYDTANETAQIFKKRYWGKYRETPDWQAAYAYDTAMVIVQAILKTGVTGQPETIENDRIKLRDYLASMTLINDAVAGTTGLNYFDKNGDCPKPITIGIYRHKNITSAQAQLQPVLNSRLIPDIGAALDKGYILPYKKGYIYKTNVVYVGLEMGSIDELNLKKNTALLDFHIWFRYQGEFDAQDIIFLNAIENIRMPPPDSSKKTALTPGKSEDKITATFIKKEEKAGLTSLLYHVRANFRNDFDSDRQVTEEYRQLGFKFRHRNLSRSNLIYVTDIVGMKLTDKSGFVEKMKMDAVLSPEYDWKLDDAHFFLNNALKNSRGDLRYLDLQNKFIECSQFNMEIIIKEDRFSLRRKFSGGVALWLTAISFLVLSMLVISQFQTTFSRFAKSIWFFQALFVFLLLLSAEIVLLSKMAGDPGIQNLKYAILTFDILWWIVPAIFIQLGLNTFIHKPIEKQTGQATPKVMRLIPVYIIYLTTVYGIVTFVFDQNITHLMTTSGVVAVTVGFLIKDNISKLFDSISIIKAYEIKTGQWIQICGFDEGMVEDITKLSTRIRTREGSLLNIPNSVVLSSAIRNYGYKDDVYWQNFKLETVTSKSPEQIMKVLKTAILEPDEILKIPEPMIIFEGQGDSSAIYTVRYAVKDYSKKNEHLTMAWSSVWLHLSKANIELATPHRIIKLAEQISTKTHISA</sequence>
<reference evidence="14" key="1">
    <citation type="submission" date="2016-10" db="EMBL/GenBank/DDBJ databases">
        <authorList>
            <person name="Varghese N."/>
            <person name="Submissions S."/>
        </authorList>
    </citation>
    <scope>NUCLEOTIDE SEQUENCE [LARGE SCALE GENOMIC DNA]</scope>
    <source>
        <strain evidence="14">DSM 3384</strain>
    </source>
</reference>
<protein>
    <submittedName>
        <fullName evidence="13">Branched-chain amino acid transport system substrate-binding protein</fullName>
    </submittedName>
</protein>
<dbReference type="PANTHER" id="PTHR47151">
    <property type="entry name" value="LEU/ILE/VAL-BINDING ABC TRANSPORTER SUBUNIT"/>
    <property type="match status" value="1"/>
</dbReference>
<proteinExistence type="inferred from homology"/>
<comment type="similarity">
    <text evidence="3">Belongs to the leucine-binding protein family.</text>
</comment>
<dbReference type="Pfam" id="PF21082">
    <property type="entry name" value="MS_channel_3rd"/>
    <property type="match status" value="1"/>
</dbReference>
<dbReference type="InterPro" id="IPR010920">
    <property type="entry name" value="LSM_dom_sf"/>
</dbReference>
<keyword evidence="8 9" id="KW-0472">Membrane</keyword>
<evidence type="ECO:0000313" key="14">
    <source>
        <dbReference type="Proteomes" id="UP000199608"/>
    </source>
</evidence>
<dbReference type="Proteomes" id="UP000199608">
    <property type="component" value="Unassembled WGS sequence"/>
</dbReference>
<dbReference type="PANTHER" id="PTHR47151:SF2">
    <property type="entry name" value="AMINO ACID BINDING PROTEIN"/>
    <property type="match status" value="1"/>
</dbReference>
<dbReference type="GO" id="GO:0005886">
    <property type="term" value="C:plasma membrane"/>
    <property type="evidence" value="ECO:0007669"/>
    <property type="project" value="UniProtKB-SubCell"/>
</dbReference>
<gene>
    <name evidence="13" type="ORF">SAMN04487931_11432</name>
</gene>
<dbReference type="SUPFAM" id="SSF82689">
    <property type="entry name" value="Mechanosensitive channel protein MscS (YggB), C-terminal domain"/>
    <property type="match status" value="1"/>
</dbReference>
<dbReference type="Gene3D" id="3.30.70.100">
    <property type="match status" value="1"/>
</dbReference>
<feature type="transmembrane region" description="Helical" evidence="9">
    <location>
        <begin position="661"/>
        <end position="681"/>
    </location>
</feature>
<name>A0A1H2JQQ1_9BACT</name>
<dbReference type="InterPro" id="IPR028082">
    <property type="entry name" value="Peripla_BP_I"/>
</dbReference>
<evidence type="ECO:0000256" key="8">
    <source>
        <dbReference type="ARBA" id="ARBA00023136"/>
    </source>
</evidence>
<accession>A0A1H2JQQ1</accession>
<feature type="domain" description="Mechanosensitive ion channel MscS C-terminal" evidence="12">
    <location>
        <begin position="897"/>
        <end position="969"/>
    </location>
</feature>
<dbReference type="Gene3D" id="2.30.30.60">
    <property type="match status" value="1"/>
</dbReference>
<dbReference type="InterPro" id="IPR049278">
    <property type="entry name" value="MS_channel_C"/>
</dbReference>
<feature type="transmembrane region" description="Helical" evidence="9">
    <location>
        <begin position="733"/>
        <end position="751"/>
    </location>
</feature>
<keyword evidence="6" id="KW-0732">Signal</keyword>
<evidence type="ECO:0000256" key="9">
    <source>
        <dbReference type="SAM" id="Phobius"/>
    </source>
</evidence>
<dbReference type="RefSeq" id="WP_092237596.1">
    <property type="nucleotide sequence ID" value="NZ_FNLL01000014.1"/>
</dbReference>
<feature type="transmembrane region" description="Helical" evidence="9">
    <location>
        <begin position="7"/>
        <end position="27"/>
    </location>
</feature>
<evidence type="ECO:0000256" key="5">
    <source>
        <dbReference type="ARBA" id="ARBA00022692"/>
    </source>
</evidence>
<dbReference type="InterPro" id="IPR011066">
    <property type="entry name" value="MscS_channel_C_sf"/>
</dbReference>
<feature type="domain" description="Mechanosensitive ion channel MscS" evidence="10">
    <location>
        <begin position="814"/>
        <end position="878"/>
    </location>
</feature>
<evidence type="ECO:0000256" key="2">
    <source>
        <dbReference type="ARBA" id="ARBA00008017"/>
    </source>
</evidence>
<feature type="transmembrane region" description="Helical" evidence="9">
    <location>
        <begin position="772"/>
        <end position="788"/>
    </location>
</feature>